<organism evidence="5 6">
    <name type="scientific">Trebonia kvetii</name>
    <dbReference type="NCBI Taxonomy" id="2480626"/>
    <lineage>
        <taxon>Bacteria</taxon>
        <taxon>Bacillati</taxon>
        <taxon>Actinomycetota</taxon>
        <taxon>Actinomycetes</taxon>
        <taxon>Streptosporangiales</taxon>
        <taxon>Treboniaceae</taxon>
        <taxon>Trebonia</taxon>
    </lineage>
</organism>
<dbReference type="PANTHER" id="PTHR43401:SF2">
    <property type="entry name" value="L-THREONINE 3-DEHYDROGENASE"/>
    <property type="match status" value="1"/>
</dbReference>
<name>A0A6P2C760_9ACTN</name>
<evidence type="ECO:0000256" key="1">
    <source>
        <dbReference type="ARBA" id="ARBA00001947"/>
    </source>
</evidence>
<dbReference type="OrthoDB" id="9797931at2"/>
<dbReference type="EMBL" id="RPFW01000002">
    <property type="protein sequence ID" value="TVZ05363.1"/>
    <property type="molecule type" value="Genomic_DNA"/>
</dbReference>
<reference evidence="5 6" key="1">
    <citation type="submission" date="2018-11" db="EMBL/GenBank/DDBJ databases">
        <title>Trebonia kvetii gen.nov., sp.nov., a novel acidophilic actinobacterium, and proposal of the new actinobacterial family Treboniaceae fam. nov.</title>
        <authorList>
            <person name="Rapoport D."/>
            <person name="Sagova-Mareckova M."/>
            <person name="Sedlacek I."/>
            <person name="Provaznik J."/>
            <person name="Kralova S."/>
            <person name="Pavlinic D."/>
            <person name="Benes V."/>
            <person name="Kopecky J."/>
        </authorList>
    </citation>
    <scope>NUCLEOTIDE SEQUENCE [LARGE SCALE GENOMIC DNA]</scope>
    <source>
        <strain evidence="5 6">15Tr583</strain>
    </source>
</reference>
<dbReference type="Pfam" id="PF08240">
    <property type="entry name" value="ADH_N"/>
    <property type="match status" value="1"/>
</dbReference>
<dbReference type="Proteomes" id="UP000460272">
    <property type="component" value="Unassembled WGS sequence"/>
</dbReference>
<dbReference type="InterPro" id="IPR013154">
    <property type="entry name" value="ADH-like_N"/>
</dbReference>
<keyword evidence="6" id="KW-1185">Reference proteome</keyword>
<dbReference type="Gene3D" id="3.90.180.10">
    <property type="entry name" value="Medium-chain alcohol dehydrogenases, catalytic domain"/>
    <property type="match status" value="1"/>
</dbReference>
<evidence type="ECO:0000313" key="5">
    <source>
        <dbReference type="EMBL" id="TVZ05363.1"/>
    </source>
</evidence>
<feature type="domain" description="Alcohol dehydrogenase-like C-terminal" evidence="3">
    <location>
        <begin position="192"/>
        <end position="322"/>
    </location>
</feature>
<dbReference type="SUPFAM" id="SSF50129">
    <property type="entry name" value="GroES-like"/>
    <property type="match status" value="1"/>
</dbReference>
<keyword evidence="2" id="KW-0560">Oxidoreductase</keyword>
<protein>
    <submittedName>
        <fullName evidence="5">Alcohol dehydrogenase</fullName>
    </submittedName>
</protein>
<dbReference type="InterPro" id="IPR050129">
    <property type="entry name" value="Zn_alcohol_dh"/>
</dbReference>
<evidence type="ECO:0000259" key="3">
    <source>
        <dbReference type="Pfam" id="PF00107"/>
    </source>
</evidence>
<gene>
    <name evidence="5" type="ORF">EAS64_12405</name>
</gene>
<dbReference type="InterPro" id="IPR011032">
    <property type="entry name" value="GroES-like_sf"/>
</dbReference>
<comment type="cofactor">
    <cofactor evidence="1">
        <name>Zn(2+)</name>
        <dbReference type="ChEBI" id="CHEBI:29105"/>
    </cofactor>
</comment>
<dbReference type="SUPFAM" id="SSF51735">
    <property type="entry name" value="NAD(P)-binding Rossmann-fold domains"/>
    <property type="match status" value="1"/>
</dbReference>
<feature type="domain" description="Alcohol dehydrogenase-like N-terminal" evidence="4">
    <location>
        <begin position="30"/>
        <end position="146"/>
    </location>
</feature>
<dbReference type="Pfam" id="PF00107">
    <property type="entry name" value="ADH_zinc_N"/>
    <property type="match status" value="1"/>
</dbReference>
<dbReference type="InterPro" id="IPR013149">
    <property type="entry name" value="ADH-like_C"/>
</dbReference>
<dbReference type="RefSeq" id="WP_145853066.1">
    <property type="nucleotide sequence ID" value="NZ_RPFW01000002.1"/>
</dbReference>
<accession>A0A6P2C760</accession>
<comment type="caution">
    <text evidence="5">The sequence shown here is derived from an EMBL/GenBank/DDBJ whole genome shotgun (WGS) entry which is preliminary data.</text>
</comment>
<proteinExistence type="predicted"/>
<dbReference type="InterPro" id="IPR036291">
    <property type="entry name" value="NAD(P)-bd_dom_sf"/>
</dbReference>
<dbReference type="GO" id="GO:0016491">
    <property type="term" value="F:oxidoreductase activity"/>
    <property type="evidence" value="ECO:0007669"/>
    <property type="project" value="UniProtKB-KW"/>
</dbReference>
<evidence type="ECO:0000256" key="2">
    <source>
        <dbReference type="ARBA" id="ARBA00023002"/>
    </source>
</evidence>
<dbReference type="AlphaFoldDB" id="A0A6P2C760"/>
<evidence type="ECO:0000259" key="4">
    <source>
        <dbReference type="Pfam" id="PF08240"/>
    </source>
</evidence>
<dbReference type="PANTHER" id="PTHR43401">
    <property type="entry name" value="L-THREONINE 3-DEHYDROGENASE"/>
    <property type="match status" value="1"/>
</dbReference>
<dbReference type="Gene3D" id="3.40.50.720">
    <property type="entry name" value="NAD(P)-binding Rossmann-like Domain"/>
    <property type="match status" value="1"/>
</dbReference>
<sequence>MADMVRAVVQTGPRQIEMREYPRPVIGPEDGALLRVEACGICGSDVEQYKGAMGTRGLPMIPGHEPLGIIEEISEQTARRWGVSAGDRVAVEILIPCRSCDRCLAGRYMNCKNRIGSHGGGNPPERADMLTGGYAEYIQLHPNSIVHPMRNDIPAEIAVMYNPLGAGVRWALEYGGVHLGSSVLVLGAGQRGLAAILASRYVGAGLIIATGLTRDAKKLELAREFGADHTINVEEEDTVTRVRELTGGEGVDVVLDLTPMAQQPIIDAINAVRWGGTIVLAGLKGHKDIPIPTDMLINKALTVKGAFSVDANGYTNAIRLIESGKFPLEKMQTHKYGLDDVEHAIKLLAGEIPGEDGIHVAIMPGL</sequence>
<evidence type="ECO:0000313" key="6">
    <source>
        <dbReference type="Proteomes" id="UP000460272"/>
    </source>
</evidence>